<reference evidence="8 9" key="1">
    <citation type="journal article" date="2018" name="Plant J.">
        <title>Genome sequences of Chlorella sorokiniana UTEX 1602 and Micractinium conductrix SAG 241.80: implications to maltose excretion by a green alga.</title>
        <authorList>
            <person name="Arriola M.B."/>
            <person name="Velmurugan N."/>
            <person name="Zhang Y."/>
            <person name="Plunkett M.H."/>
            <person name="Hondzo H."/>
            <person name="Barney B.M."/>
        </authorList>
    </citation>
    <scope>NUCLEOTIDE SEQUENCE [LARGE SCALE GENOMIC DNA]</scope>
    <source>
        <strain evidence="8 9">SAG 241.80</strain>
    </source>
</reference>
<evidence type="ECO:0000256" key="3">
    <source>
        <dbReference type="ARBA" id="ARBA00023136"/>
    </source>
</evidence>
<dbReference type="InterPro" id="IPR006581">
    <property type="entry name" value="VPS10"/>
</dbReference>
<dbReference type="PANTHER" id="PTHR12106">
    <property type="entry name" value="SORTILIN RELATED"/>
    <property type="match status" value="1"/>
</dbReference>
<dbReference type="GO" id="GO:0006892">
    <property type="term" value="P:post-Golgi vesicle-mediated transport"/>
    <property type="evidence" value="ECO:0007669"/>
    <property type="project" value="TreeGrafter"/>
</dbReference>
<evidence type="ECO:0000256" key="5">
    <source>
        <dbReference type="SAM" id="Phobius"/>
    </source>
</evidence>
<keyword evidence="9" id="KW-1185">Reference proteome</keyword>
<feature type="transmembrane region" description="Helical" evidence="5">
    <location>
        <begin position="1036"/>
        <end position="1055"/>
    </location>
</feature>
<dbReference type="Proteomes" id="UP000239649">
    <property type="component" value="Unassembled WGS sequence"/>
</dbReference>
<dbReference type="EMBL" id="LHPF02000006">
    <property type="protein sequence ID" value="PSC73744.1"/>
    <property type="molecule type" value="Genomic_DNA"/>
</dbReference>
<evidence type="ECO:0000256" key="2">
    <source>
        <dbReference type="ARBA" id="ARBA00022737"/>
    </source>
</evidence>
<keyword evidence="6" id="KW-0732">Signal</keyword>
<gene>
    <name evidence="8" type="ORF">C2E20_3118</name>
</gene>
<dbReference type="STRING" id="554055.A0A2P6VI25"/>
<proteinExistence type="predicted"/>
<dbReference type="InterPro" id="IPR050310">
    <property type="entry name" value="VPS10-sortilin"/>
</dbReference>
<feature type="chain" id="PRO_5015107095" evidence="6">
    <location>
        <begin position="19"/>
        <end position="1214"/>
    </location>
</feature>
<dbReference type="Gene3D" id="2.10.70.80">
    <property type="match status" value="1"/>
</dbReference>
<feature type="transmembrane region" description="Helical" evidence="5">
    <location>
        <begin position="997"/>
        <end position="1016"/>
    </location>
</feature>
<dbReference type="InterPro" id="IPR031778">
    <property type="entry name" value="Sortilin_N"/>
</dbReference>
<keyword evidence="2" id="KW-0677">Repeat</keyword>
<feature type="transmembrane region" description="Helical" evidence="5">
    <location>
        <begin position="955"/>
        <end position="976"/>
    </location>
</feature>
<keyword evidence="4" id="KW-0325">Glycoprotein</keyword>
<accession>A0A2P6VI25</accession>
<evidence type="ECO:0000256" key="6">
    <source>
        <dbReference type="SAM" id="SignalP"/>
    </source>
</evidence>
<comment type="subcellular location">
    <subcellularLocation>
        <location evidence="1">Membrane</location>
    </subcellularLocation>
</comment>
<dbReference type="PROSITE" id="PS51257">
    <property type="entry name" value="PROKAR_LIPOPROTEIN"/>
    <property type="match status" value="1"/>
</dbReference>
<evidence type="ECO:0000313" key="9">
    <source>
        <dbReference type="Proteomes" id="UP000239649"/>
    </source>
</evidence>
<sequence>MRPVVLVLLLAAAGTVWASCEGQGCPEQAAAARAAGLLGSSTQQLRSCTPRTFPTQGSLEAVSPATRINDLRWAAGPNGTVNDKYIFALTMDFDGFPGGPMWRSDASGAPVSWADATPKIAASLPAGNATLTGVMDLLWHGSRPDRILFQGKGRFHFLSLDYGATFKALPTPGDTEGFGHEIRVHPRQADWLLAKVRRNECLVDRRSPACAYDLFLSQDFAASWKNLTEQSAGRVASFRDYDWGCKMDKFAGKPTPDEAIFATLYAGPAAGGSRGKGLYPGWDKDLHYAVSLDFFKTPVAKMVPCGNLFEIVAHKVYLAVPSECPVGPDGKARKVPKSGIAGRTVTMYVSDDGDEFAEVCLPINLEDDGYNMIHTHDQWAAFILADHAEPGSKGPTADSPTSDAYAPAYNASFYTISLRSVYRREFITDFARVEGIPGMFIANQVDEAAMGAATSYTDFLQTRITLNGGGDWQALPKPERFTYAQCNACKPGAPDEQCRLHLHGPTSWFAPEGPRPNFYSHDAAPGLVLATGNVGAHLDFQAGSSCTFMSRDAGLTWEDVADYAGIYEYGNNGGLIVMAPHKSEGPSDVVQFSGDQSACWHTVKLPEPIMVENIRVDPKGLGHTFMVHGAACLKSTTKPNCTFTGGGAPPAKMFVIDVKDLLGSDWRDCNAAEGSTDYETWTVPRPDTCLLGERYSMVRRKRDAACFNTGSYTPAVAQQGTCNCTFADTECEFGWQRNGTACAKMPDHTCMDTCPSMMNSGYVVSATHLRLVHGEQCTGVGAIIPDTDGRGGWAGGGGGGKGGGGKGGGGGGGGSAIKSFFLFVLVTGILVVVAGVVWAHCLPDHLKDRAMDVLAPLAGLAAVAFETVLDAVISAWDWLRAKFAGAGQRSAAEAAYFEPLAAVDPEDHRSPPLFPGRQQAAQQPLQAPCTHATRACYMLGLVVTFSMGAAAERSAHVAALLALTTAAFLADMAWWLRCRKSAPGGSSYARWRDVLPLLISSNHVLLGAGRSLVLWTRALPADAVDGGGGWLAAAQYMFLVLHSGHVFASLTRWLLGFRVSFMLPSQLLETLALARYHGALCATPLLASPAVQAMTKRAYTLLGALRFTCIPQAAGRALALPPAGKCSAVLTYSRLLLGVLLPAALEAATELRLYREHQRERRLAGLPAERCSGTQARLYAVLGRLRDALHGPTAVVAVWVAMGLLFDLVLVLAQ</sequence>
<keyword evidence="5" id="KW-0812">Transmembrane</keyword>
<dbReference type="InterPro" id="IPR015943">
    <property type="entry name" value="WD40/YVTN_repeat-like_dom_sf"/>
</dbReference>
<evidence type="ECO:0000259" key="7">
    <source>
        <dbReference type="SMART" id="SM00602"/>
    </source>
</evidence>
<keyword evidence="3 5" id="KW-0472">Membrane</keyword>
<name>A0A2P6VI25_9CHLO</name>
<protein>
    <submittedName>
        <fullName evidence="8">Oligoxyloglucan reducing end-specific cellobiohydrolase</fullName>
    </submittedName>
</protein>
<dbReference type="SMART" id="SM00602">
    <property type="entry name" value="VPS10"/>
    <property type="match status" value="1"/>
</dbReference>
<dbReference type="Pfam" id="PF15902">
    <property type="entry name" value="Sortilin-Vps10"/>
    <property type="match status" value="1"/>
</dbReference>
<feature type="signal peptide" evidence="6">
    <location>
        <begin position="1"/>
        <end position="18"/>
    </location>
</feature>
<dbReference type="PANTHER" id="PTHR12106:SF27">
    <property type="entry name" value="SORTILIN-RELATED RECEPTOR"/>
    <property type="match status" value="1"/>
</dbReference>
<organism evidence="8 9">
    <name type="scientific">Micractinium conductrix</name>
    <dbReference type="NCBI Taxonomy" id="554055"/>
    <lineage>
        <taxon>Eukaryota</taxon>
        <taxon>Viridiplantae</taxon>
        <taxon>Chlorophyta</taxon>
        <taxon>core chlorophytes</taxon>
        <taxon>Trebouxiophyceae</taxon>
        <taxon>Chlorellales</taxon>
        <taxon>Chlorellaceae</taxon>
        <taxon>Chlorella clade</taxon>
        <taxon>Micractinium</taxon>
    </lineage>
</organism>
<feature type="transmembrane region" description="Helical" evidence="5">
    <location>
        <begin position="820"/>
        <end position="841"/>
    </location>
</feature>
<feature type="transmembrane region" description="Helical" evidence="5">
    <location>
        <begin position="1194"/>
        <end position="1213"/>
    </location>
</feature>
<dbReference type="AlphaFoldDB" id="A0A2P6VI25"/>
<evidence type="ECO:0000256" key="4">
    <source>
        <dbReference type="ARBA" id="ARBA00023180"/>
    </source>
</evidence>
<keyword evidence="5" id="KW-1133">Transmembrane helix</keyword>
<dbReference type="Gene3D" id="2.130.10.10">
    <property type="entry name" value="YVTN repeat-like/Quinoprotein amine dehydrogenase"/>
    <property type="match status" value="1"/>
</dbReference>
<feature type="transmembrane region" description="Helical" evidence="5">
    <location>
        <begin position="853"/>
        <end position="876"/>
    </location>
</feature>
<comment type="caution">
    <text evidence="8">The sequence shown here is derived from an EMBL/GenBank/DDBJ whole genome shotgun (WGS) entry which is preliminary data.</text>
</comment>
<dbReference type="Pfam" id="PF15901">
    <property type="entry name" value="Sortilin_C"/>
    <property type="match status" value="1"/>
</dbReference>
<dbReference type="GO" id="GO:0005794">
    <property type="term" value="C:Golgi apparatus"/>
    <property type="evidence" value="ECO:0007669"/>
    <property type="project" value="TreeGrafter"/>
</dbReference>
<evidence type="ECO:0000313" key="8">
    <source>
        <dbReference type="EMBL" id="PSC73744.1"/>
    </source>
</evidence>
<dbReference type="SUPFAM" id="SSF110296">
    <property type="entry name" value="Oligoxyloglucan reducing end-specific cellobiohydrolase"/>
    <property type="match status" value="1"/>
</dbReference>
<dbReference type="InterPro" id="IPR031777">
    <property type="entry name" value="Sortilin_C"/>
</dbReference>
<dbReference type="GO" id="GO:0016787">
    <property type="term" value="F:hydrolase activity"/>
    <property type="evidence" value="ECO:0007669"/>
    <property type="project" value="UniProtKB-KW"/>
</dbReference>
<evidence type="ECO:0000256" key="1">
    <source>
        <dbReference type="ARBA" id="ARBA00004370"/>
    </source>
</evidence>
<dbReference type="GO" id="GO:0016020">
    <property type="term" value="C:membrane"/>
    <property type="evidence" value="ECO:0007669"/>
    <property type="project" value="UniProtKB-SubCell"/>
</dbReference>
<dbReference type="OrthoDB" id="443634at2759"/>
<feature type="domain" description="VPS10" evidence="7">
    <location>
        <begin position="90"/>
        <end position="796"/>
    </location>
</feature>